<dbReference type="Gene3D" id="2.60.120.260">
    <property type="entry name" value="Galactose-binding domain-like"/>
    <property type="match status" value="1"/>
</dbReference>
<evidence type="ECO:0000256" key="3">
    <source>
        <dbReference type="ARBA" id="ARBA00022989"/>
    </source>
</evidence>
<feature type="region of interest" description="Disordered" evidence="6">
    <location>
        <begin position="89"/>
        <end position="122"/>
    </location>
</feature>
<feature type="compositionally biased region" description="Polar residues" evidence="6">
    <location>
        <begin position="23"/>
        <end position="36"/>
    </location>
</feature>
<dbReference type="PANTHER" id="PTHR12911:SF8">
    <property type="entry name" value="KLAROID PROTEIN-RELATED"/>
    <property type="match status" value="1"/>
</dbReference>
<dbReference type="GO" id="GO:0034993">
    <property type="term" value="C:meiotic nuclear membrane microtubule tethering complex"/>
    <property type="evidence" value="ECO:0007669"/>
    <property type="project" value="TreeGrafter"/>
</dbReference>
<protein>
    <recommendedName>
        <fullName evidence="7">SUN domain-containing protein</fullName>
    </recommendedName>
</protein>
<feature type="region of interest" description="Disordered" evidence="6">
    <location>
        <begin position="1"/>
        <end position="76"/>
    </location>
</feature>
<sequence length="1008" mass="110501">MSFSSTPLGQGRRLDHHTFLNKPASNSSANNYITRPSSPPRRQIPASYAYGASTAGTRSPPKPTSSHSADALDVDDGEQPAYVRFARLKQRDQLQGTRSEPNLNPTTRASASTTTASKPEKWSVKDTSVQIASAFHQAATTTFDGSNTSMNIHPTNPNDAWASGITRKTVPRSSSVEYEKETQSTVNRRLGAPPPTRVNRLPNRPIAKSASLHHVPDSEGEEEQQLARGERGKSPFRVAAEAAKNLVATTFFLRSPEPEDRSANGPNGQHNSSTSYDYSAEEREYQAASQKPTSRRGGAAHRRNRISVDNKAYRPSNSDLEDSDEDFEEDGKKTRRRKARKSTGGGPLTTLPVTSYDKRRKKRRGGKANGADGEEDGSSEEQEEEQEQQQEHSRSSEQRSVRGTTPLARAPSVPRQSVPPPSRMSAPRASVPPPDLSHLSDPDASTDVEALHSIPEIEEPPEIDDEQIVKKSFSVGASLGRSVHWLLAFFLNAGSSLVTLLSFLAVGLTRAIQFSLDLFLLKPLQTLQTNSLALAKYVVLALSLYAAWRGLQSGVSLNPLEYLPSLPNLRPSPSTPYQPPAVPPADLSEFADRLQRLESAIAGLSRESQRSLHYIEGEVKNQAELVNRLGSLETRISKESARVQDTESKLRNLANQELHTVRTQMETLRAQLQSEHKEVEARLAKVGGSDKQARALLKTLEERMATVEAEAKEAIEVAQKQAKVEVPGTASMTWLNNIASGKQAGVTIKSTDGQDVTSLLDLLIDSAITKFSKDTISRADFAMHSGGARIIPALTSKTFEIRPATFVGQMVGMITGNGYAIGRPPVTVLHHENHNGYCWPFAGSEGQVGVALSSPVLISDITIDHVAKEVGTDMRTAPRQMEVWGLVEGKDNIARVLEWQEQKKAVHLDSDSDSGDEEEDTYPASLPRSPLYIRIANFTYDIHGPKHIQTFPVDQEIKDLGVDFGVVALLVKNNWGREDLTCLYRLRVHGQRLNEIPLPQLADFAGSR</sequence>
<gene>
    <name evidence="8" type="ORF">BXZ70DRAFT_195632</name>
</gene>
<evidence type="ECO:0000256" key="1">
    <source>
        <dbReference type="ARBA" id="ARBA00004370"/>
    </source>
</evidence>
<evidence type="ECO:0000259" key="7">
    <source>
        <dbReference type="PROSITE" id="PS51469"/>
    </source>
</evidence>
<dbReference type="OrthoDB" id="342281at2759"/>
<feature type="compositionally biased region" description="Acidic residues" evidence="6">
    <location>
        <begin position="319"/>
        <end position="329"/>
    </location>
</feature>
<feature type="compositionally biased region" description="Acidic residues" evidence="6">
    <location>
        <begin position="372"/>
        <end position="388"/>
    </location>
</feature>
<feature type="compositionally biased region" description="Low complexity" evidence="6">
    <location>
        <begin position="106"/>
        <end position="117"/>
    </location>
</feature>
<organism evidence="8 9">
    <name type="scientific">Cristinia sonorae</name>
    <dbReference type="NCBI Taxonomy" id="1940300"/>
    <lineage>
        <taxon>Eukaryota</taxon>
        <taxon>Fungi</taxon>
        <taxon>Dikarya</taxon>
        <taxon>Basidiomycota</taxon>
        <taxon>Agaricomycotina</taxon>
        <taxon>Agaricomycetes</taxon>
        <taxon>Agaricomycetidae</taxon>
        <taxon>Agaricales</taxon>
        <taxon>Pleurotineae</taxon>
        <taxon>Stephanosporaceae</taxon>
        <taxon>Cristinia</taxon>
    </lineage>
</organism>
<keyword evidence="9" id="KW-1185">Reference proteome</keyword>
<feature type="compositionally biased region" description="Polar residues" evidence="6">
    <location>
        <begin position="93"/>
        <end position="105"/>
    </location>
</feature>
<feature type="region of interest" description="Disordered" evidence="6">
    <location>
        <begin position="256"/>
        <end position="446"/>
    </location>
</feature>
<dbReference type="AlphaFoldDB" id="A0A8K0UND1"/>
<evidence type="ECO:0000313" key="9">
    <source>
        <dbReference type="Proteomes" id="UP000813824"/>
    </source>
</evidence>
<dbReference type="EMBL" id="JAEVFJ010000017">
    <property type="protein sequence ID" value="KAH8099952.1"/>
    <property type="molecule type" value="Genomic_DNA"/>
</dbReference>
<feature type="domain" description="SUN" evidence="7">
    <location>
        <begin position="787"/>
        <end position="993"/>
    </location>
</feature>
<keyword evidence="5" id="KW-0175">Coiled coil</keyword>
<evidence type="ECO:0000256" key="2">
    <source>
        <dbReference type="ARBA" id="ARBA00022692"/>
    </source>
</evidence>
<feature type="coiled-coil region" evidence="5">
    <location>
        <begin position="636"/>
        <end position="717"/>
    </location>
</feature>
<evidence type="ECO:0000256" key="4">
    <source>
        <dbReference type="ARBA" id="ARBA00023136"/>
    </source>
</evidence>
<dbReference type="PANTHER" id="PTHR12911">
    <property type="entry name" value="SAD1/UNC-84-LIKE PROTEIN-RELATED"/>
    <property type="match status" value="1"/>
</dbReference>
<comment type="caution">
    <text evidence="8">The sequence shown here is derived from an EMBL/GenBank/DDBJ whole genome shotgun (WGS) entry which is preliminary data.</text>
</comment>
<name>A0A8K0UND1_9AGAR</name>
<evidence type="ECO:0000256" key="6">
    <source>
        <dbReference type="SAM" id="MobiDB-lite"/>
    </source>
</evidence>
<evidence type="ECO:0000313" key="8">
    <source>
        <dbReference type="EMBL" id="KAH8099952.1"/>
    </source>
</evidence>
<dbReference type="Pfam" id="PF07738">
    <property type="entry name" value="Sad1_UNC"/>
    <property type="match status" value="2"/>
</dbReference>
<dbReference type="InterPro" id="IPR012919">
    <property type="entry name" value="SUN_dom"/>
</dbReference>
<dbReference type="Proteomes" id="UP000813824">
    <property type="component" value="Unassembled WGS sequence"/>
</dbReference>
<feature type="region of interest" description="Disordered" evidence="6">
    <location>
        <begin position="171"/>
        <end position="232"/>
    </location>
</feature>
<reference evidence="8" key="1">
    <citation type="journal article" date="2021" name="New Phytol.">
        <title>Evolutionary innovations through gain and loss of genes in the ectomycorrhizal Boletales.</title>
        <authorList>
            <person name="Wu G."/>
            <person name="Miyauchi S."/>
            <person name="Morin E."/>
            <person name="Kuo A."/>
            <person name="Drula E."/>
            <person name="Varga T."/>
            <person name="Kohler A."/>
            <person name="Feng B."/>
            <person name="Cao Y."/>
            <person name="Lipzen A."/>
            <person name="Daum C."/>
            <person name="Hundley H."/>
            <person name="Pangilinan J."/>
            <person name="Johnson J."/>
            <person name="Barry K."/>
            <person name="LaButti K."/>
            <person name="Ng V."/>
            <person name="Ahrendt S."/>
            <person name="Min B."/>
            <person name="Choi I.G."/>
            <person name="Park H."/>
            <person name="Plett J.M."/>
            <person name="Magnuson J."/>
            <person name="Spatafora J.W."/>
            <person name="Nagy L.G."/>
            <person name="Henrissat B."/>
            <person name="Grigoriev I.V."/>
            <person name="Yang Z.L."/>
            <person name="Xu J."/>
            <person name="Martin F.M."/>
        </authorList>
    </citation>
    <scope>NUCLEOTIDE SEQUENCE</scope>
    <source>
        <strain evidence="8">KKN 215</strain>
    </source>
</reference>
<feature type="compositionally biased region" description="Basic and acidic residues" evidence="6">
    <location>
        <begin position="389"/>
        <end position="400"/>
    </location>
</feature>
<keyword evidence="2" id="KW-0812">Transmembrane</keyword>
<evidence type="ECO:0000256" key="5">
    <source>
        <dbReference type="SAM" id="Coils"/>
    </source>
</evidence>
<keyword evidence="3" id="KW-1133">Transmembrane helix</keyword>
<proteinExistence type="predicted"/>
<accession>A0A8K0UND1</accession>
<comment type="subcellular location">
    <subcellularLocation>
        <location evidence="1">Membrane</location>
    </subcellularLocation>
</comment>
<feature type="compositionally biased region" description="Polar residues" evidence="6">
    <location>
        <begin position="264"/>
        <end position="277"/>
    </location>
</feature>
<keyword evidence="4" id="KW-0472">Membrane</keyword>
<dbReference type="PROSITE" id="PS51469">
    <property type="entry name" value="SUN"/>
    <property type="match status" value="1"/>
</dbReference>
<dbReference type="InterPro" id="IPR045119">
    <property type="entry name" value="SUN1-5"/>
</dbReference>
<feature type="compositionally biased region" description="Low complexity" evidence="6">
    <location>
        <begin position="436"/>
        <end position="445"/>
    </location>
</feature>
<dbReference type="GO" id="GO:0043495">
    <property type="term" value="F:protein-membrane adaptor activity"/>
    <property type="evidence" value="ECO:0007669"/>
    <property type="project" value="TreeGrafter"/>
</dbReference>